<dbReference type="EMBL" id="SMKU01000520">
    <property type="protein sequence ID" value="TDD62766.1"/>
    <property type="molecule type" value="Genomic_DNA"/>
</dbReference>
<evidence type="ECO:0000313" key="3">
    <source>
        <dbReference type="Proteomes" id="UP000294513"/>
    </source>
</evidence>
<evidence type="ECO:0000256" key="1">
    <source>
        <dbReference type="SAM" id="MobiDB-lite"/>
    </source>
</evidence>
<gene>
    <name evidence="2" type="ORF">E1298_44415</name>
</gene>
<evidence type="ECO:0000313" key="2">
    <source>
        <dbReference type="EMBL" id="TDD62766.1"/>
    </source>
</evidence>
<keyword evidence="3" id="KW-1185">Reference proteome</keyword>
<feature type="compositionally biased region" description="Basic and acidic residues" evidence="1">
    <location>
        <begin position="7"/>
        <end position="20"/>
    </location>
</feature>
<organism evidence="2 3">
    <name type="scientific">Actinomadura rubrisoli</name>
    <dbReference type="NCBI Taxonomy" id="2530368"/>
    <lineage>
        <taxon>Bacteria</taxon>
        <taxon>Bacillati</taxon>
        <taxon>Actinomycetota</taxon>
        <taxon>Actinomycetes</taxon>
        <taxon>Streptosporangiales</taxon>
        <taxon>Thermomonosporaceae</taxon>
        <taxon>Actinomadura</taxon>
    </lineage>
</organism>
<protein>
    <submittedName>
        <fullName evidence="2">Uncharacterized protein</fullName>
    </submittedName>
</protein>
<feature type="region of interest" description="Disordered" evidence="1">
    <location>
        <begin position="1"/>
        <end position="20"/>
    </location>
</feature>
<proteinExistence type="predicted"/>
<accession>A0A4R4ZWN0</accession>
<reference evidence="2 3" key="1">
    <citation type="submission" date="2019-03" db="EMBL/GenBank/DDBJ databases">
        <title>Draft genome sequences of novel Actinobacteria.</title>
        <authorList>
            <person name="Sahin N."/>
            <person name="Ay H."/>
            <person name="Saygin H."/>
        </authorList>
    </citation>
    <scope>NUCLEOTIDE SEQUENCE [LARGE SCALE GENOMIC DNA]</scope>
    <source>
        <strain evidence="2 3">H3C3</strain>
    </source>
</reference>
<comment type="caution">
    <text evidence="2">The sequence shown here is derived from an EMBL/GenBank/DDBJ whole genome shotgun (WGS) entry which is preliminary data.</text>
</comment>
<name>A0A4R4ZWN0_9ACTN</name>
<feature type="region of interest" description="Disordered" evidence="1">
    <location>
        <begin position="223"/>
        <end position="243"/>
    </location>
</feature>
<dbReference type="Proteomes" id="UP000294513">
    <property type="component" value="Unassembled WGS sequence"/>
</dbReference>
<dbReference type="OrthoDB" id="3485164at2"/>
<dbReference type="RefSeq" id="WP_131903391.1">
    <property type="nucleotide sequence ID" value="NZ_SMKU01000520.1"/>
</dbReference>
<sequence length="361" mass="39575">MSEPDEGEPHDHPELERAERGWRAAREAQLAATHTIITLLVVIYHLFEEDEADDDGLDAHRLRRELAETRLRRARSVRDEAEELMADGHGQVERLRRLMDRRDRVPAPPADEPPLITEPLTAEDCDRYLAEAADSLARISDAVNLAGNLLEPDPAEDHPVAATDGGWPVDDVPGTDPPKGMVYGCVTVLIGSLRWLMLVAVAGLVGLIVVDNGMHVETKAMTSDRAVTGTRPSQIRAPKEKGNQGRRTALAYRLAAGQTVTTSFALPRMKRMWLPSEARYFTGSLEFRGDSRCAARSRLVWTLGDDEGRLALGEEIAIKNLGVPDRLVLSARLAAPAPCGGTLYLSYPRVTNYARPVGGSL</sequence>
<dbReference type="AlphaFoldDB" id="A0A4R4ZWN0"/>